<protein>
    <submittedName>
        <fullName evidence="2">Uncharacterized protein</fullName>
    </submittedName>
</protein>
<name>A0A0C3LHF2_9AGAM</name>
<proteinExistence type="predicted"/>
<feature type="region of interest" description="Disordered" evidence="1">
    <location>
        <begin position="16"/>
        <end position="39"/>
    </location>
</feature>
<keyword evidence="4" id="KW-1185">Reference proteome</keyword>
<sequence length="85" mass="9119">MPSLLNRALSISTKNVPRCDPPFSRPRKSSTSSPECQSKVPSTSTFFLSCLNAVHLRTSSAQALGKCIQPGGCNSRPPETQSIDL</sequence>
<evidence type="ECO:0000256" key="1">
    <source>
        <dbReference type="SAM" id="MobiDB-lite"/>
    </source>
</evidence>
<dbReference type="EMBL" id="KN823089">
    <property type="protein sequence ID" value="KIO23273.1"/>
    <property type="molecule type" value="Genomic_DNA"/>
</dbReference>
<reference evidence="4" key="2">
    <citation type="submission" date="2015-01" db="EMBL/GenBank/DDBJ databases">
        <title>Evolutionary Origins and Diversification of the Mycorrhizal Mutualists.</title>
        <authorList>
            <consortium name="DOE Joint Genome Institute"/>
            <consortium name="Mycorrhizal Genomics Consortium"/>
            <person name="Kohler A."/>
            <person name="Kuo A."/>
            <person name="Nagy L.G."/>
            <person name="Floudas D."/>
            <person name="Copeland A."/>
            <person name="Barry K.W."/>
            <person name="Cichocki N."/>
            <person name="Veneault-Fourrey C."/>
            <person name="LaButti K."/>
            <person name="Lindquist E.A."/>
            <person name="Lipzen A."/>
            <person name="Lundell T."/>
            <person name="Morin E."/>
            <person name="Murat C."/>
            <person name="Riley R."/>
            <person name="Ohm R."/>
            <person name="Sun H."/>
            <person name="Tunlid A."/>
            <person name="Henrissat B."/>
            <person name="Grigoriev I.V."/>
            <person name="Hibbett D.S."/>
            <person name="Martin F."/>
        </authorList>
    </citation>
    <scope>NUCLEOTIDE SEQUENCE [LARGE SCALE GENOMIC DNA]</scope>
    <source>
        <strain evidence="4">MUT 4182</strain>
    </source>
</reference>
<evidence type="ECO:0000313" key="2">
    <source>
        <dbReference type="EMBL" id="KIO20837.1"/>
    </source>
</evidence>
<gene>
    <name evidence="3" type="ORF">M407DRAFT_244847</name>
    <name evidence="2" type="ORF">M407DRAFT_245678</name>
</gene>
<evidence type="ECO:0000313" key="4">
    <source>
        <dbReference type="Proteomes" id="UP000054248"/>
    </source>
</evidence>
<dbReference type="HOGENOM" id="CLU_2514286_0_0_1"/>
<accession>A0A0C3LHF2</accession>
<organism evidence="2 4">
    <name type="scientific">Tulasnella calospora MUT 4182</name>
    <dbReference type="NCBI Taxonomy" id="1051891"/>
    <lineage>
        <taxon>Eukaryota</taxon>
        <taxon>Fungi</taxon>
        <taxon>Dikarya</taxon>
        <taxon>Basidiomycota</taxon>
        <taxon>Agaricomycotina</taxon>
        <taxon>Agaricomycetes</taxon>
        <taxon>Cantharellales</taxon>
        <taxon>Tulasnellaceae</taxon>
        <taxon>Tulasnella</taxon>
    </lineage>
</organism>
<dbReference type="EMBL" id="KN823159">
    <property type="protein sequence ID" value="KIO20837.1"/>
    <property type="molecule type" value="Genomic_DNA"/>
</dbReference>
<reference evidence="2" key="3">
    <citation type="submission" date="2015-02" db="EMBL/GenBank/DDBJ databases">
        <title>Evolutionary Origins and Diversification of the Mycorrhizal Mutualists.</title>
        <authorList>
            <consortium name="DOE Joint Genome Institute"/>
            <consortium name="Mycorrhizal Genomics Consortium"/>
            <person name="Kohler A."/>
            <person name="Kuo A."/>
            <person name="Nagy L.G."/>
            <person name="Floudas D."/>
            <person name="Copeland A."/>
            <person name="Barry K.W."/>
            <person name="Cichocki N."/>
            <person name="Veneault-Fourrey C."/>
            <person name="LaButti K."/>
            <person name="Lindquist E.A."/>
            <person name="Lipzen A."/>
            <person name="Lundell T."/>
            <person name="Morin E."/>
            <person name="Murat C."/>
            <person name="Riley R."/>
            <person name="Ohm R."/>
            <person name="Sun H."/>
            <person name="Tunlid A."/>
            <person name="Henrissat B."/>
            <person name="Grigoriev I.V."/>
            <person name="Hibbett D.S."/>
            <person name="Martin F."/>
        </authorList>
    </citation>
    <scope>NUCLEOTIDE SEQUENCE</scope>
    <source>
        <strain evidence="2">MUT 4182</strain>
    </source>
</reference>
<dbReference type="AlphaFoldDB" id="A0A0C3LHF2"/>
<reference evidence="2 4" key="1">
    <citation type="submission" date="2014-04" db="EMBL/GenBank/DDBJ databases">
        <authorList>
            <consortium name="DOE Joint Genome Institute"/>
            <person name="Kuo A."/>
            <person name="Girlanda M."/>
            <person name="Perotto S."/>
            <person name="Kohler A."/>
            <person name="Nagy L.G."/>
            <person name="Floudas D."/>
            <person name="Copeland A."/>
            <person name="Barry K.W."/>
            <person name="Cichocki N."/>
            <person name="Veneault-Fourrey C."/>
            <person name="LaButti K."/>
            <person name="Lindquist E.A."/>
            <person name="Lipzen A."/>
            <person name="Lundell T."/>
            <person name="Morin E."/>
            <person name="Murat C."/>
            <person name="Sun H."/>
            <person name="Tunlid A."/>
            <person name="Henrissat B."/>
            <person name="Grigoriev I.V."/>
            <person name="Hibbett D.S."/>
            <person name="Martin F."/>
            <person name="Nordberg H.P."/>
            <person name="Cantor M.N."/>
            <person name="Hua S.X."/>
        </authorList>
    </citation>
    <scope>NUCLEOTIDE SEQUENCE [LARGE SCALE GENOMIC DNA]</scope>
    <source>
        <strain evidence="2 4">MUT 4182</strain>
    </source>
</reference>
<dbReference type="Proteomes" id="UP000054248">
    <property type="component" value="Unassembled WGS sequence"/>
</dbReference>
<evidence type="ECO:0000313" key="3">
    <source>
        <dbReference type="EMBL" id="KIO23273.1"/>
    </source>
</evidence>
<feature type="compositionally biased region" description="Polar residues" evidence="1">
    <location>
        <begin position="29"/>
        <end position="39"/>
    </location>
</feature>